<protein>
    <submittedName>
        <fullName evidence="1">Uncharacterized protein</fullName>
    </submittedName>
</protein>
<proteinExistence type="predicted"/>
<gene>
    <name evidence="1" type="ORF">NCTC7812_00668</name>
</gene>
<evidence type="ECO:0000313" key="1">
    <source>
        <dbReference type="EMBL" id="VFB13147.1"/>
    </source>
</evidence>
<accession>A0A449I1C1</accession>
<dbReference type="AlphaFoldDB" id="A0A449I1C1"/>
<evidence type="ECO:0000313" key="2">
    <source>
        <dbReference type="Proteomes" id="UP000396835"/>
    </source>
</evidence>
<reference evidence="1 2" key="1">
    <citation type="submission" date="2019-02" db="EMBL/GenBank/DDBJ databases">
        <authorList>
            <consortium name="Pathogen Informatics"/>
        </authorList>
    </citation>
    <scope>NUCLEOTIDE SEQUENCE [LARGE SCALE GENOMIC DNA]</scope>
    <source>
        <strain evidence="1 2">3012STDY7078512</strain>
    </source>
</reference>
<organism evidence="1 2">
    <name type="scientific">Prevotella heparinolytica</name>
    <dbReference type="NCBI Taxonomy" id="28113"/>
    <lineage>
        <taxon>Bacteria</taxon>
        <taxon>Pseudomonadati</taxon>
        <taxon>Bacteroidota</taxon>
        <taxon>Bacteroidia</taxon>
        <taxon>Bacteroidales</taxon>
        <taxon>Bacteroidaceae</taxon>
        <taxon>Bacteroides</taxon>
    </lineage>
</organism>
<sequence length="64" mass="7697">MIRFFKTLIMRKPEKHGSVLCVTKKRKQALWIRDWGNCFLHQFFDSAKISSLRSIPKVRGNFWN</sequence>
<dbReference type="Proteomes" id="UP000396835">
    <property type="component" value="Unassembled WGS sequence"/>
</dbReference>
<dbReference type="EMBL" id="CAACYH010000004">
    <property type="protein sequence ID" value="VFB13147.1"/>
    <property type="molecule type" value="Genomic_DNA"/>
</dbReference>
<name>A0A449I1C1_9BACE</name>